<organism evidence="2 3">
    <name type="scientific">Sphingobacterium oryzagri</name>
    <dbReference type="NCBI Taxonomy" id="3025669"/>
    <lineage>
        <taxon>Bacteria</taxon>
        <taxon>Pseudomonadati</taxon>
        <taxon>Bacteroidota</taxon>
        <taxon>Sphingobacteriia</taxon>
        <taxon>Sphingobacteriales</taxon>
        <taxon>Sphingobacteriaceae</taxon>
        <taxon>Sphingobacterium</taxon>
    </lineage>
</organism>
<dbReference type="Proteomes" id="UP001221558">
    <property type="component" value="Chromosome"/>
</dbReference>
<keyword evidence="1" id="KW-0732">Signal</keyword>
<dbReference type="RefSeq" id="WP_274267361.1">
    <property type="nucleotide sequence ID" value="NZ_CP117880.1"/>
</dbReference>
<name>A0ABY7WG81_9SPHI</name>
<evidence type="ECO:0000313" key="3">
    <source>
        <dbReference type="Proteomes" id="UP001221558"/>
    </source>
</evidence>
<dbReference type="NCBIfam" id="TIGR01200">
    <property type="entry name" value="GLPGLI"/>
    <property type="match status" value="1"/>
</dbReference>
<evidence type="ECO:0000313" key="2">
    <source>
        <dbReference type="EMBL" id="WDF68628.1"/>
    </source>
</evidence>
<feature type="signal peptide" evidence="1">
    <location>
        <begin position="1"/>
        <end position="22"/>
    </location>
</feature>
<evidence type="ECO:0000256" key="1">
    <source>
        <dbReference type="SAM" id="SignalP"/>
    </source>
</evidence>
<gene>
    <name evidence="2" type="ORF">PQ465_20325</name>
</gene>
<reference evidence="2 3" key="1">
    <citation type="submission" date="2023-02" db="EMBL/GenBank/DDBJ databases">
        <title>Genome sequence of Sphingobacterium sp. KACC 22765.</title>
        <authorList>
            <person name="Kim S."/>
            <person name="Heo J."/>
            <person name="Kwon S.-W."/>
        </authorList>
    </citation>
    <scope>NUCLEOTIDE SEQUENCE [LARGE SCALE GENOMIC DNA]</scope>
    <source>
        <strain evidence="2 3">KACC 22765</strain>
    </source>
</reference>
<feature type="chain" id="PRO_5047155591" evidence="1">
    <location>
        <begin position="23"/>
        <end position="304"/>
    </location>
</feature>
<dbReference type="EMBL" id="CP117880">
    <property type="protein sequence ID" value="WDF68628.1"/>
    <property type="molecule type" value="Genomic_DNA"/>
</dbReference>
<dbReference type="InterPro" id="IPR005901">
    <property type="entry name" value="GLPGLI"/>
</dbReference>
<dbReference type="Pfam" id="PF09697">
    <property type="entry name" value="Porph_ging"/>
    <property type="match status" value="1"/>
</dbReference>
<sequence>MKIKPLINLTLLCLIASQPTIAQEAEPAVAKVHYIFTHINDTTQRDKYQRDEVVTYLGKTGSYYTSYSSTRVQEDMQKQMNDPAFDGNLQLSSNTTGIAQSYLYDQKAQQLTEVTRVGSDDFLLPEQYPTLNWAIADETKTIGGYTCQKAQVPFKGRNYTAWFTTELPFSAGPWKLHGLPGLILEASDDKNEVQFTYSGFDKMENGVYTIKTPENALVSTRKEIAKLQDAFKANPQAYMQAKRNISTTTGVSGGSGSIVIRSSGTSSGSTSPKFDTSKIKSINVKKAEGYAPSRVTNNPIELTP</sequence>
<protein>
    <submittedName>
        <fullName evidence="2">GLPGLI family protein</fullName>
    </submittedName>
</protein>
<accession>A0ABY7WG81</accession>
<proteinExistence type="predicted"/>
<keyword evidence="3" id="KW-1185">Reference proteome</keyword>